<name>A0ABV5ULE2_9MICC</name>
<reference evidence="1 2" key="1">
    <citation type="submission" date="2024-09" db="EMBL/GenBank/DDBJ databases">
        <authorList>
            <person name="Sun Q."/>
            <person name="Mori K."/>
        </authorList>
    </citation>
    <scope>NUCLEOTIDE SEQUENCE [LARGE SCALE GENOMIC DNA]</scope>
    <source>
        <strain evidence="1 2">JCM 13519</strain>
    </source>
</reference>
<gene>
    <name evidence="1" type="ORF">ACFFPI_04130</name>
</gene>
<dbReference type="RefSeq" id="WP_376953653.1">
    <property type="nucleotide sequence ID" value="NZ_JBHMBH010000009.1"/>
</dbReference>
<accession>A0ABV5ULE2</accession>
<keyword evidence="2" id="KW-1185">Reference proteome</keyword>
<proteinExistence type="predicted"/>
<protein>
    <submittedName>
        <fullName evidence="1">Uncharacterized protein</fullName>
    </submittedName>
</protein>
<dbReference type="Proteomes" id="UP001589536">
    <property type="component" value="Unassembled WGS sequence"/>
</dbReference>
<sequence length="83" mass="9275">MDHQIPEPPAEDLERISKLLRHVGGQNVAWGAQQSLDVWVIEQPARLVIERCRPAHDGQHLVPHGANTTTHDLDAIAFGPRFN</sequence>
<evidence type="ECO:0000313" key="1">
    <source>
        <dbReference type="EMBL" id="MFB9713340.1"/>
    </source>
</evidence>
<dbReference type="EMBL" id="JBHMBH010000009">
    <property type="protein sequence ID" value="MFB9713340.1"/>
    <property type="molecule type" value="Genomic_DNA"/>
</dbReference>
<evidence type="ECO:0000313" key="2">
    <source>
        <dbReference type="Proteomes" id="UP001589536"/>
    </source>
</evidence>
<comment type="caution">
    <text evidence="1">The sequence shown here is derived from an EMBL/GenBank/DDBJ whole genome shotgun (WGS) entry which is preliminary data.</text>
</comment>
<organism evidence="1 2">
    <name type="scientific">Arthrobacter methylotrophus</name>
    <dbReference type="NCBI Taxonomy" id="121291"/>
    <lineage>
        <taxon>Bacteria</taxon>
        <taxon>Bacillati</taxon>
        <taxon>Actinomycetota</taxon>
        <taxon>Actinomycetes</taxon>
        <taxon>Micrococcales</taxon>
        <taxon>Micrococcaceae</taxon>
        <taxon>Arthrobacter</taxon>
    </lineage>
</organism>